<dbReference type="EMBL" id="QPHM01000001">
    <property type="protein sequence ID" value="RCU46517.1"/>
    <property type="molecule type" value="Genomic_DNA"/>
</dbReference>
<evidence type="ECO:0000313" key="3">
    <source>
        <dbReference type="Proteomes" id="UP000252189"/>
    </source>
</evidence>
<name>A0A368N7F8_9EURY</name>
<evidence type="ECO:0000313" key="2">
    <source>
        <dbReference type="EMBL" id="RCU46517.1"/>
    </source>
</evidence>
<organism evidence="2 3">
    <name type="scientific">Haloplanus salinus</name>
    <dbReference type="NCBI Taxonomy" id="1126245"/>
    <lineage>
        <taxon>Archaea</taxon>
        <taxon>Methanobacteriati</taxon>
        <taxon>Methanobacteriota</taxon>
        <taxon>Stenosarchaea group</taxon>
        <taxon>Halobacteria</taxon>
        <taxon>Halobacteriales</taxon>
        <taxon>Haloferacaceae</taxon>
        <taxon>Haloplanus</taxon>
    </lineage>
</organism>
<sequence length="344" mass="36596">MDGDADDGRPNDQLRARAAESRTKLWLYLEADRRLVVAGLVATVLLSVLVVGLALPAAAAKLRGGDAVGTLFQGFLTATITGVTLVLTLNQLVLSQELGAVGDQRGRMAGALDFRDDAADLIEAPVSPARPSQFLRALVQMAGRRAHALRDAVAEGHPAHTAVTDLTGSLIDNADAVASDLDGAQFGEFDVLSAALNFNYSWKIFAAQRIRETAPLGDDAEAALDSLIDTLELFGPAREHFKTLYFQWELINLSRGILAAALPALLVAVGMIAFFDPTGPVSRTLGIVPVVAVASTVSVLPFLVLFAYVLRIATVTKHTLSIGPFILRETEGVEDVAWDDGESR</sequence>
<gene>
    <name evidence="2" type="ORF">DU504_03850</name>
</gene>
<evidence type="ECO:0000256" key="1">
    <source>
        <dbReference type="SAM" id="Phobius"/>
    </source>
</evidence>
<comment type="caution">
    <text evidence="2">The sequence shown here is derived from an EMBL/GenBank/DDBJ whole genome shotgun (WGS) entry which is preliminary data.</text>
</comment>
<keyword evidence="1" id="KW-0812">Transmembrane</keyword>
<dbReference type="Pfam" id="PF25927">
    <property type="entry name" value="DUF7972"/>
    <property type="match status" value="1"/>
</dbReference>
<reference evidence="2 3" key="1">
    <citation type="submission" date="2018-07" db="EMBL/GenBank/DDBJ databases">
        <title>Genome sequences of Haloplanus salinus JCM 18368T.</title>
        <authorList>
            <person name="Kim Y.B."/>
            <person name="Roh S.W."/>
        </authorList>
    </citation>
    <scope>NUCLEOTIDE SEQUENCE [LARGE SCALE GENOMIC DNA]</scope>
    <source>
        <strain evidence="2 3">JCM 18368</strain>
    </source>
</reference>
<keyword evidence="1" id="KW-0472">Membrane</keyword>
<feature type="transmembrane region" description="Helical" evidence="1">
    <location>
        <begin position="287"/>
        <end position="310"/>
    </location>
</feature>
<keyword evidence="1" id="KW-1133">Transmembrane helix</keyword>
<dbReference type="OrthoDB" id="202254at2157"/>
<feature type="transmembrane region" description="Helical" evidence="1">
    <location>
        <begin position="71"/>
        <end position="89"/>
    </location>
</feature>
<feature type="transmembrane region" description="Helical" evidence="1">
    <location>
        <begin position="256"/>
        <end position="275"/>
    </location>
</feature>
<protein>
    <submittedName>
        <fullName evidence="2">Uncharacterized protein</fullName>
    </submittedName>
</protein>
<dbReference type="Proteomes" id="UP000252189">
    <property type="component" value="Unassembled WGS sequence"/>
</dbReference>
<keyword evidence="3" id="KW-1185">Reference proteome</keyword>
<dbReference type="AlphaFoldDB" id="A0A368N7F8"/>
<dbReference type="InterPro" id="IPR058278">
    <property type="entry name" value="DUF7972"/>
</dbReference>
<feature type="transmembrane region" description="Helical" evidence="1">
    <location>
        <begin position="35"/>
        <end position="59"/>
    </location>
</feature>
<accession>A0A368N7F8</accession>
<dbReference type="RefSeq" id="WP_114448069.1">
    <property type="nucleotide sequence ID" value="NZ_QPHM01000001.1"/>
</dbReference>
<proteinExistence type="predicted"/>